<evidence type="ECO:0000313" key="2">
    <source>
        <dbReference type="EMBL" id="AXY74849.1"/>
    </source>
</evidence>
<dbReference type="RefSeq" id="WP_119050732.1">
    <property type="nucleotide sequence ID" value="NZ_CP032157.1"/>
</dbReference>
<sequence>MFKIPAVLIGILVTGMLTAQEPSTLKSATAAAPATPASLDTVPHTIDSSSFHKYSGRKWLVAGAHVALWGGSYIALNKAWYADYPKESFHFFNDNSEWQQMDKAGHVWTAYQMSRASGALWKWAGFSASRSAWLGGISGVAYQSIIEIQDGFSSEWGFSWGDMAANITGSALYTTQELLWHEQRLQVKLSYWPYDYNSPDLKARRDQLFGKSIQERILKDYNSQTYWLSANIHAFFPDTRLPKWLNLAVGYSAEGMLGGNENKWVDKGGIAHNRPDIARTRHFYLSPDIDLTRIRTKSKFLRSAFFILNMIKIPAPTLGLSTKGKLQGHLLYF</sequence>
<gene>
    <name evidence="2" type="ORF">D3H65_13020</name>
</gene>
<keyword evidence="3" id="KW-1185">Reference proteome</keyword>
<dbReference type="OrthoDB" id="9803535at2"/>
<evidence type="ECO:0000256" key="1">
    <source>
        <dbReference type="SAM" id="SignalP"/>
    </source>
</evidence>
<dbReference type="KEGG" id="pseg:D3H65_13020"/>
<reference evidence="2 3" key="1">
    <citation type="submission" date="2018-09" db="EMBL/GenBank/DDBJ databases">
        <title>Genome sequencing of strain 6GH32-13.</title>
        <authorList>
            <person name="Weon H.-Y."/>
            <person name="Heo J."/>
            <person name="Kwon S.-W."/>
        </authorList>
    </citation>
    <scope>NUCLEOTIDE SEQUENCE [LARGE SCALE GENOMIC DNA]</scope>
    <source>
        <strain evidence="2 3">5GH32-13</strain>
    </source>
</reference>
<dbReference type="Pfam" id="PF10043">
    <property type="entry name" value="DUF2279"/>
    <property type="match status" value="1"/>
</dbReference>
<keyword evidence="1" id="KW-0732">Signal</keyword>
<dbReference type="EMBL" id="CP032157">
    <property type="protein sequence ID" value="AXY74849.1"/>
    <property type="molecule type" value="Genomic_DNA"/>
</dbReference>
<feature type="signal peptide" evidence="1">
    <location>
        <begin position="1"/>
        <end position="19"/>
    </location>
</feature>
<feature type="chain" id="PRO_5017828708" evidence="1">
    <location>
        <begin position="20"/>
        <end position="333"/>
    </location>
</feature>
<name>A0A3B7MNA8_9BACT</name>
<evidence type="ECO:0000313" key="3">
    <source>
        <dbReference type="Proteomes" id="UP000263900"/>
    </source>
</evidence>
<dbReference type="Proteomes" id="UP000263900">
    <property type="component" value="Chromosome"/>
</dbReference>
<dbReference type="InterPro" id="IPR018736">
    <property type="entry name" value="DUF2279_periplasmic_lipo"/>
</dbReference>
<dbReference type="AlphaFoldDB" id="A0A3B7MNA8"/>
<proteinExistence type="predicted"/>
<accession>A0A3B7MNA8</accession>
<protein>
    <submittedName>
        <fullName evidence="2">DUF2279 domain-containing protein</fullName>
    </submittedName>
</protein>
<organism evidence="2 3">
    <name type="scientific">Paraflavitalea soli</name>
    <dbReference type="NCBI Taxonomy" id="2315862"/>
    <lineage>
        <taxon>Bacteria</taxon>
        <taxon>Pseudomonadati</taxon>
        <taxon>Bacteroidota</taxon>
        <taxon>Chitinophagia</taxon>
        <taxon>Chitinophagales</taxon>
        <taxon>Chitinophagaceae</taxon>
        <taxon>Paraflavitalea</taxon>
    </lineage>
</organism>